<evidence type="ECO:0000313" key="1">
    <source>
        <dbReference type="EMBL" id="MBU8544161.1"/>
    </source>
</evidence>
<dbReference type="EMBL" id="JAERQM010000002">
    <property type="protein sequence ID" value="MBU8544161.1"/>
    <property type="molecule type" value="Genomic_DNA"/>
</dbReference>
<dbReference type="PANTHER" id="PTHR40267">
    <property type="entry name" value="BLR3294 PROTEIN"/>
    <property type="match status" value="1"/>
</dbReference>
<comment type="caution">
    <text evidence="1">The sequence shown here is derived from an EMBL/GenBank/DDBJ whole genome shotgun (WGS) entry which is preliminary data.</text>
</comment>
<dbReference type="RefSeq" id="WP_216875057.1">
    <property type="nucleotide sequence ID" value="NZ_JAERQM010000002.1"/>
</dbReference>
<accession>A0ABS6H712</accession>
<sequence>MPTPPQFGPAGRIGLVVPANNSVIEPEFWSVLPPGTALYATRILARGDLTAEAVRRMEGDMDRAVAELAATGVDVILLADMVTTFIMEPGWNMHRTTAVRAITGTPCASAWTAMEAALTALGARRIALGTPYPAAIHALAPPFFEAQGLGLTGHATLDILAMREVPEVQPDRLRDFVHGLAREGAEAVVLLATDLPSFASIAALEAELGIPVLTSNSVLLWQALRLAGNATRLPGLGRLLAAH</sequence>
<evidence type="ECO:0008006" key="3">
    <source>
        <dbReference type="Google" id="ProtNLM"/>
    </source>
</evidence>
<name>A0ABS6H712_9PROT</name>
<proteinExistence type="predicted"/>
<reference evidence="1 2" key="1">
    <citation type="submission" date="2021-01" db="EMBL/GenBank/DDBJ databases">
        <title>Roseomonas sp. nov, a bacterium isolated from an oil production mixture in Yumen Oilfield.</title>
        <authorList>
            <person name="Wu D."/>
        </authorList>
    </citation>
    <scope>NUCLEOTIDE SEQUENCE [LARGE SCALE GENOMIC DNA]</scope>
    <source>
        <strain evidence="1 2">ROY-5-3</strain>
    </source>
</reference>
<keyword evidence="2" id="KW-1185">Reference proteome</keyword>
<protein>
    <recommendedName>
        <fullName evidence="3">Maleate cis-trans isomerase</fullName>
    </recommendedName>
</protein>
<dbReference type="InterPro" id="IPR026286">
    <property type="entry name" value="MaiA/AMDase"/>
</dbReference>
<dbReference type="PANTHER" id="PTHR40267:SF1">
    <property type="entry name" value="BLR3294 PROTEIN"/>
    <property type="match status" value="1"/>
</dbReference>
<dbReference type="Pfam" id="PF17645">
    <property type="entry name" value="Amdase"/>
    <property type="match status" value="1"/>
</dbReference>
<gene>
    <name evidence="1" type="ORF">JJQ90_10615</name>
</gene>
<dbReference type="PIRSF" id="PIRSF015736">
    <property type="entry name" value="MI"/>
    <property type="match status" value="1"/>
</dbReference>
<organism evidence="1 2">
    <name type="scientific">Falsiroseomonas oleicola</name>
    <dbReference type="NCBI Taxonomy" id="2801474"/>
    <lineage>
        <taxon>Bacteria</taxon>
        <taxon>Pseudomonadati</taxon>
        <taxon>Pseudomonadota</taxon>
        <taxon>Alphaproteobacteria</taxon>
        <taxon>Acetobacterales</taxon>
        <taxon>Roseomonadaceae</taxon>
        <taxon>Falsiroseomonas</taxon>
    </lineage>
</organism>
<dbReference type="Proteomes" id="UP000689967">
    <property type="component" value="Unassembled WGS sequence"/>
</dbReference>
<evidence type="ECO:0000313" key="2">
    <source>
        <dbReference type="Proteomes" id="UP000689967"/>
    </source>
</evidence>